<protein>
    <submittedName>
        <fullName evidence="2">Uncharacterized protein</fullName>
    </submittedName>
</protein>
<accession>A0A813IRI6</accession>
<name>A0A813IRI6_POLGL</name>
<evidence type="ECO:0000313" key="3">
    <source>
        <dbReference type="Proteomes" id="UP000626109"/>
    </source>
</evidence>
<comment type="caution">
    <text evidence="2">The sequence shown here is derived from an EMBL/GenBank/DDBJ whole genome shotgun (WGS) entry which is preliminary data.</text>
</comment>
<feature type="non-terminal residue" evidence="2">
    <location>
        <position position="151"/>
    </location>
</feature>
<feature type="compositionally biased region" description="Polar residues" evidence="1">
    <location>
        <begin position="55"/>
        <end position="68"/>
    </location>
</feature>
<dbReference type="EMBL" id="CAJNNW010013848">
    <property type="protein sequence ID" value="CAE8655878.1"/>
    <property type="molecule type" value="Genomic_DNA"/>
</dbReference>
<dbReference type="Proteomes" id="UP000626109">
    <property type="component" value="Unassembled WGS sequence"/>
</dbReference>
<feature type="compositionally biased region" description="Polar residues" evidence="1">
    <location>
        <begin position="102"/>
        <end position="118"/>
    </location>
</feature>
<dbReference type="AlphaFoldDB" id="A0A813IRI6"/>
<proteinExistence type="predicted"/>
<reference evidence="2" key="1">
    <citation type="submission" date="2021-02" db="EMBL/GenBank/DDBJ databases">
        <authorList>
            <person name="Dougan E. K."/>
            <person name="Rhodes N."/>
            <person name="Thang M."/>
            <person name="Chan C."/>
        </authorList>
    </citation>
    <scope>NUCLEOTIDE SEQUENCE</scope>
</reference>
<gene>
    <name evidence="2" type="ORF">PGLA2088_LOCUS11868</name>
</gene>
<organism evidence="2 3">
    <name type="scientific">Polarella glacialis</name>
    <name type="common">Dinoflagellate</name>
    <dbReference type="NCBI Taxonomy" id="89957"/>
    <lineage>
        <taxon>Eukaryota</taxon>
        <taxon>Sar</taxon>
        <taxon>Alveolata</taxon>
        <taxon>Dinophyceae</taxon>
        <taxon>Suessiales</taxon>
        <taxon>Suessiaceae</taxon>
        <taxon>Polarella</taxon>
    </lineage>
</organism>
<feature type="region of interest" description="Disordered" evidence="1">
    <location>
        <begin position="44"/>
        <end position="151"/>
    </location>
</feature>
<feature type="compositionally biased region" description="Basic and acidic residues" evidence="1">
    <location>
        <begin position="70"/>
        <end position="82"/>
    </location>
</feature>
<sequence>VFFDMDKICRGSRVGNAHNLGTWDQMDHAKSRFGRGSHVAMTHNKLDNTAPPQRLSLSQSRSTDTFRSQEWFRHDGIAKDGPGRSPSLTSPRFARGAFGMSPASSPTSRRGMQKSFSARSFGEERGTAASLFCPDGLGPRSPRSPRSPRGK</sequence>
<evidence type="ECO:0000313" key="2">
    <source>
        <dbReference type="EMBL" id="CAE8655878.1"/>
    </source>
</evidence>
<evidence type="ECO:0000256" key="1">
    <source>
        <dbReference type="SAM" id="MobiDB-lite"/>
    </source>
</evidence>
<feature type="non-terminal residue" evidence="2">
    <location>
        <position position="1"/>
    </location>
</feature>